<evidence type="ECO:0000256" key="1">
    <source>
        <dbReference type="ARBA" id="ARBA00008760"/>
    </source>
</evidence>
<evidence type="ECO:0008006" key="6">
    <source>
        <dbReference type="Google" id="ProtNLM"/>
    </source>
</evidence>
<dbReference type="AlphaFoldDB" id="A0A0F9ZKW7"/>
<evidence type="ECO:0000313" key="5">
    <source>
        <dbReference type="Proteomes" id="UP000034302"/>
    </source>
</evidence>
<reference evidence="4 5" key="1">
    <citation type="journal article" date="2015" name="Nature">
        <title>rRNA introns, odd ribosomes, and small enigmatic genomes across a large radiation of phyla.</title>
        <authorList>
            <person name="Brown C.T."/>
            <person name="Hug L.A."/>
            <person name="Thomas B.C."/>
            <person name="Sharon I."/>
            <person name="Castelle C.J."/>
            <person name="Singh A."/>
            <person name="Wilkins M.J."/>
            <person name="Williams K.H."/>
            <person name="Banfield J.F."/>
        </authorList>
    </citation>
    <scope>NUCLEOTIDE SEQUENCE [LARGE SCALE GENOMIC DNA]</scope>
</reference>
<dbReference type="PANTHER" id="PTHR39080:SF1">
    <property type="entry name" value="LARGE RIBOSOMAL SUBUNIT PROTEIN BL28A"/>
    <property type="match status" value="1"/>
</dbReference>
<dbReference type="Proteomes" id="UP000034302">
    <property type="component" value="Unassembled WGS sequence"/>
</dbReference>
<proteinExistence type="inferred from homology"/>
<evidence type="ECO:0000256" key="2">
    <source>
        <dbReference type="ARBA" id="ARBA00022980"/>
    </source>
</evidence>
<organism evidence="4 5">
    <name type="scientific">candidate division WS6 bacterium GW2011_GWC1_33_20</name>
    <dbReference type="NCBI Taxonomy" id="1619089"/>
    <lineage>
        <taxon>Bacteria</taxon>
        <taxon>Candidatus Dojkabacteria</taxon>
    </lineage>
</organism>
<comment type="caution">
    <text evidence="4">The sequence shown here is derived from an EMBL/GenBank/DDBJ whole genome shotgun (WGS) entry which is preliminary data.</text>
</comment>
<sequence>MAKVCELCEKSTVAGRRIQHHHSIGWRFKAPRSTRVFKPNLRKIKVEIDGDVITVNTCMKCYKRLQKDSKE</sequence>
<dbReference type="GO" id="GO:0003735">
    <property type="term" value="F:structural constituent of ribosome"/>
    <property type="evidence" value="ECO:0007669"/>
    <property type="project" value="InterPro"/>
</dbReference>
<dbReference type="Gene3D" id="2.30.170.40">
    <property type="entry name" value="Ribosomal protein L28/L24"/>
    <property type="match status" value="1"/>
</dbReference>
<comment type="similarity">
    <text evidence="1">Belongs to the bacterial ribosomal protein bL28 family.</text>
</comment>
<keyword evidence="2" id="KW-0689">Ribosomal protein</keyword>
<dbReference type="InterPro" id="IPR034704">
    <property type="entry name" value="Ribosomal_bL28/bL31-like_sf"/>
</dbReference>
<dbReference type="InterPro" id="IPR050096">
    <property type="entry name" value="Bacterial_rp_bL28"/>
</dbReference>
<evidence type="ECO:0000256" key="3">
    <source>
        <dbReference type="ARBA" id="ARBA00023274"/>
    </source>
</evidence>
<evidence type="ECO:0000313" key="4">
    <source>
        <dbReference type="EMBL" id="KKP44724.1"/>
    </source>
</evidence>
<protein>
    <recommendedName>
        <fullName evidence="6">50S ribosomal protein L28</fullName>
    </recommendedName>
</protein>
<gene>
    <name evidence="4" type="ORF">UR34_C0001G0070</name>
</gene>
<dbReference type="SUPFAM" id="SSF143800">
    <property type="entry name" value="L28p-like"/>
    <property type="match status" value="1"/>
</dbReference>
<dbReference type="EMBL" id="LBOV01000001">
    <property type="protein sequence ID" value="KKP44724.1"/>
    <property type="molecule type" value="Genomic_DNA"/>
</dbReference>
<keyword evidence="3" id="KW-0687">Ribonucleoprotein</keyword>
<dbReference type="InterPro" id="IPR026569">
    <property type="entry name" value="Ribosomal_bL28"/>
</dbReference>
<dbReference type="InterPro" id="IPR037147">
    <property type="entry name" value="Ribosomal_bL28_sf"/>
</dbReference>
<dbReference type="GO" id="GO:0005840">
    <property type="term" value="C:ribosome"/>
    <property type="evidence" value="ECO:0007669"/>
    <property type="project" value="UniProtKB-KW"/>
</dbReference>
<name>A0A0F9ZKW7_9BACT</name>
<accession>A0A0F9ZKW7</accession>
<dbReference type="PANTHER" id="PTHR39080">
    <property type="entry name" value="50S RIBOSOMAL PROTEIN L28"/>
    <property type="match status" value="1"/>
</dbReference>
<dbReference type="GO" id="GO:1990904">
    <property type="term" value="C:ribonucleoprotein complex"/>
    <property type="evidence" value="ECO:0007669"/>
    <property type="project" value="UniProtKB-KW"/>
</dbReference>
<dbReference type="Pfam" id="PF00830">
    <property type="entry name" value="Ribosomal_L28"/>
    <property type="match status" value="1"/>
</dbReference>